<sequence length="199" mass="20846">MGDADGATVGARDASGGGLPAHIREELREAAGRLPPREAALVHDAALAQEDRLSLEAGWALLREDDARHITVSGLLVSPDLRRTVLVSHRASGQLRQPGGHVDAADGGLRAALLREIAEECGAAAAAAASASAFPLAARVFRVGTERCRAHLDLLHGAVLPADTLLTGEDAAEWVRPDRLPEAAAPDLHEGLHMLLARF</sequence>
<evidence type="ECO:0000259" key="2">
    <source>
        <dbReference type="PROSITE" id="PS51462"/>
    </source>
</evidence>
<name>A0ABN2WBL0_9MICO</name>
<reference evidence="3 4" key="1">
    <citation type="journal article" date="2019" name="Int. J. Syst. Evol. Microbiol.">
        <title>The Global Catalogue of Microorganisms (GCM) 10K type strain sequencing project: providing services to taxonomists for standard genome sequencing and annotation.</title>
        <authorList>
            <consortium name="The Broad Institute Genomics Platform"/>
            <consortium name="The Broad Institute Genome Sequencing Center for Infectious Disease"/>
            <person name="Wu L."/>
            <person name="Ma J."/>
        </authorList>
    </citation>
    <scope>NUCLEOTIDE SEQUENCE [LARGE SCALE GENOMIC DNA]</scope>
    <source>
        <strain evidence="3 4">JCM 15900</strain>
    </source>
</reference>
<dbReference type="EMBL" id="BAAAPZ010000002">
    <property type="protein sequence ID" value="GAA2088358.1"/>
    <property type="molecule type" value="Genomic_DNA"/>
</dbReference>
<dbReference type="Gene3D" id="3.90.79.10">
    <property type="entry name" value="Nucleoside Triphosphate Pyrophosphohydrolase"/>
    <property type="match status" value="1"/>
</dbReference>
<dbReference type="SUPFAM" id="SSF55811">
    <property type="entry name" value="Nudix"/>
    <property type="match status" value="1"/>
</dbReference>
<comment type="caution">
    <text evidence="3">The sequence shown here is derived from an EMBL/GenBank/DDBJ whole genome shotgun (WGS) entry which is preliminary data.</text>
</comment>
<evidence type="ECO:0000256" key="1">
    <source>
        <dbReference type="SAM" id="MobiDB-lite"/>
    </source>
</evidence>
<protein>
    <submittedName>
        <fullName evidence="3">NUDIX domain-containing protein</fullName>
    </submittedName>
</protein>
<accession>A0ABN2WBL0</accession>
<dbReference type="InterPro" id="IPR000086">
    <property type="entry name" value="NUDIX_hydrolase_dom"/>
</dbReference>
<evidence type="ECO:0000313" key="4">
    <source>
        <dbReference type="Proteomes" id="UP001500984"/>
    </source>
</evidence>
<dbReference type="Proteomes" id="UP001500984">
    <property type="component" value="Unassembled WGS sequence"/>
</dbReference>
<keyword evidence="4" id="KW-1185">Reference proteome</keyword>
<evidence type="ECO:0000313" key="3">
    <source>
        <dbReference type="EMBL" id="GAA2088358.1"/>
    </source>
</evidence>
<proteinExistence type="predicted"/>
<gene>
    <name evidence="3" type="ORF">GCM10009823_03370</name>
</gene>
<feature type="domain" description="Nudix hydrolase" evidence="2">
    <location>
        <begin position="67"/>
        <end position="199"/>
    </location>
</feature>
<dbReference type="RefSeq" id="WP_344334630.1">
    <property type="nucleotide sequence ID" value="NZ_BAAAPZ010000002.1"/>
</dbReference>
<feature type="region of interest" description="Disordered" evidence="1">
    <location>
        <begin position="1"/>
        <end position="20"/>
    </location>
</feature>
<organism evidence="3 4">
    <name type="scientific">Brevibacterium salitolerans</name>
    <dbReference type="NCBI Taxonomy" id="1403566"/>
    <lineage>
        <taxon>Bacteria</taxon>
        <taxon>Bacillati</taxon>
        <taxon>Actinomycetota</taxon>
        <taxon>Actinomycetes</taxon>
        <taxon>Micrococcales</taxon>
        <taxon>Brevibacteriaceae</taxon>
        <taxon>Brevibacterium</taxon>
    </lineage>
</organism>
<dbReference type="Pfam" id="PF00293">
    <property type="entry name" value="NUDIX"/>
    <property type="match status" value="1"/>
</dbReference>
<dbReference type="PROSITE" id="PS51462">
    <property type="entry name" value="NUDIX"/>
    <property type="match status" value="1"/>
</dbReference>
<dbReference type="InterPro" id="IPR015797">
    <property type="entry name" value="NUDIX_hydrolase-like_dom_sf"/>
</dbReference>